<dbReference type="InterPro" id="IPR004118">
    <property type="entry name" value="HEV_TT_vir_Orf2/Gyrovir_Vp2_N"/>
</dbReference>
<dbReference type="Pfam" id="PF02957">
    <property type="entry name" value="TT_ORF2-like"/>
    <property type="match status" value="1"/>
</dbReference>
<name>Q99AQ4_9VIRU</name>
<feature type="domain" description="Hepatitis TT virus Orf2/Gyrovirus Vp2 N-terminal" evidence="2">
    <location>
        <begin position="42"/>
        <end position="83"/>
    </location>
</feature>
<feature type="region of interest" description="Disordered" evidence="1">
    <location>
        <begin position="1"/>
        <end position="35"/>
    </location>
</feature>
<reference evidence="3" key="1">
    <citation type="submission" date="2001-01" db="EMBL/GenBank/DDBJ databases">
        <authorList>
            <person name="Luo K.-X."/>
            <person name="He H.-T."/>
            <person name="Liu D.-X."/>
            <person name="Liu Z.-H."/>
            <person name="Xao H."/>
            <person name="Jiang X.-J."/>
            <person name="Liang W.-F."/>
            <person name="Zhang L."/>
        </authorList>
    </citation>
    <scope>NUCLEOTIDE SEQUENCE</scope>
</reference>
<feature type="region of interest" description="Disordered" evidence="1">
    <location>
        <begin position="76"/>
        <end position="135"/>
    </location>
</feature>
<evidence type="ECO:0000256" key="1">
    <source>
        <dbReference type="SAM" id="MobiDB-lite"/>
    </source>
</evidence>
<proteinExistence type="predicted"/>
<evidence type="ECO:0000259" key="2">
    <source>
        <dbReference type="Pfam" id="PF02957"/>
    </source>
</evidence>
<sequence length="150" mass="16298">MFLGRPYRKKRQVPLPGVHHPPHPRPSMSHHWREPIDNVPNRERHWLGSVLRGHRAFCGCRDPVLHFTNLVARYNLQGGGPSAGSLRDPPPLRRALPPPPSPRPPCPGGDGAADGGGSHGGDGDAGGRAARDDYRDDDIEDLLAAIEADE</sequence>
<dbReference type="EMBL" id="AF345527">
    <property type="protein sequence ID" value="AAK11709.1"/>
    <property type="molecule type" value="Genomic_DNA"/>
</dbReference>
<feature type="compositionally biased region" description="Basic residues" evidence="1">
    <location>
        <begin position="1"/>
        <end position="12"/>
    </location>
</feature>
<protein>
    <submittedName>
        <fullName evidence="3">Orf2</fullName>
    </submittedName>
</protein>
<feature type="compositionally biased region" description="Pro residues" evidence="1">
    <location>
        <begin position="96"/>
        <end position="107"/>
    </location>
</feature>
<organism evidence="3">
    <name type="scientific">Torque teno virus</name>
    <dbReference type="NCBI Taxonomy" id="68887"/>
    <lineage>
        <taxon>Viruses</taxon>
        <taxon>Monodnaviria</taxon>
        <taxon>Shotokuvirae</taxon>
        <taxon>Commensaviricota</taxon>
        <taxon>Cardeaviricetes</taxon>
        <taxon>Sanitavirales</taxon>
        <taxon>Anelloviridae</taxon>
    </lineage>
</organism>
<reference evidence="3" key="2">
    <citation type="journal article" date="2002" name="J. Med. Virol.">
        <title>Novel variants related to TT virus distributed widely in China.</title>
        <authorList>
            <person name="Luo K."/>
            <person name="He H."/>
            <person name="Liu Z."/>
            <person name="Liu D."/>
            <person name="Xiao H."/>
            <person name="Jiang X."/>
            <person name="Liang W."/>
            <person name="Zhang L."/>
        </authorList>
    </citation>
    <scope>NUCLEOTIDE SEQUENCE</scope>
</reference>
<evidence type="ECO:0000313" key="3">
    <source>
        <dbReference type="EMBL" id="AAK11709.1"/>
    </source>
</evidence>
<feature type="compositionally biased region" description="Gly residues" evidence="1">
    <location>
        <begin position="108"/>
        <end position="126"/>
    </location>
</feature>
<accession>Q99AQ4</accession>